<name>A0A1E7P6X8_CAMJU</name>
<accession>A0A1E7P6X8</accession>
<dbReference type="RefSeq" id="WP_002779628.1">
    <property type="nucleotide sequence ID" value="NZ_CAJGXW010000037.1"/>
</dbReference>
<organism evidence="1">
    <name type="scientific">Campylobacter jejuni</name>
    <dbReference type="NCBI Taxonomy" id="197"/>
    <lineage>
        <taxon>Bacteria</taxon>
        <taxon>Pseudomonadati</taxon>
        <taxon>Campylobacterota</taxon>
        <taxon>Epsilonproteobacteria</taxon>
        <taxon>Campylobacterales</taxon>
        <taxon>Campylobacteraceae</taxon>
        <taxon>Campylobacter</taxon>
    </lineage>
</organism>
<dbReference type="PATRIC" id="fig|197.5231.peg.549"/>
<reference evidence="1" key="1">
    <citation type="submission" date="2016-09" db="EMBL/GenBank/DDBJ databases">
        <title>Complete genome of Campylobacter jejuni subsp. jejuni str. MTVDSCj07, Isolated from a Naturally Colonized Farm-Raised Chicken.</title>
        <authorList>
            <person name="Taveirne M.E."/>
            <person name="Parker C.T."/>
            <person name="Huynh S."/>
            <person name="DiRita V.J."/>
        </authorList>
    </citation>
    <scope>NUCLEOTIDE SEQUENCE</scope>
    <source>
        <strain evidence="1">MTVDSCj07</strain>
        <plasmid evidence="1">pMTVDSCj07-1</plasmid>
    </source>
</reference>
<dbReference type="EMBL" id="CP017416">
    <property type="protein sequence ID" value="AOV09320.1"/>
    <property type="molecule type" value="Genomic_DNA"/>
</dbReference>
<gene>
    <name evidence="1" type="ORF">MTVDSCj07_a0024</name>
    <name evidence="2" type="ORF">MTVDSCj16_a0022</name>
</gene>
<protein>
    <recommendedName>
        <fullName evidence="3">Cpp33</fullName>
    </recommendedName>
</protein>
<geneLocation type="plasmid" evidence="2">
    <name>pMTVDSCj16-1</name>
</geneLocation>
<dbReference type="EMBL" id="CP017419">
    <property type="protein sequence ID" value="AOV09494.1"/>
    <property type="molecule type" value="Genomic_DNA"/>
</dbReference>
<evidence type="ECO:0008006" key="3">
    <source>
        <dbReference type="Google" id="ProtNLM"/>
    </source>
</evidence>
<dbReference type="AlphaFoldDB" id="A0A1E7P6X8"/>
<evidence type="ECO:0000313" key="2">
    <source>
        <dbReference type="EMBL" id="AOV09494.1"/>
    </source>
</evidence>
<proteinExistence type="predicted"/>
<geneLocation type="plasmid" evidence="1">
    <name>pMTVDSCj07-1</name>
</geneLocation>
<evidence type="ECO:0000313" key="1">
    <source>
        <dbReference type="EMBL" id="AOV09320.1"/>
    </source>
</evidence>
<reference evidence="2" key="2">
    <citation type="submission" date="2016-09" db="EMBL/GenBank/DDBJ databases">
        <title>Complete genome of Campylobacter jejuni subsp. jejuni str.MTVDSCj16, Isolated from a Naturally Colonized Farm-Raised Chicken.</title>
        <authorList>
            <person name="Taveirne M.E."/>
            <person name="Parker C.T."/>
            <person name="Huynh S."/>
            <person name="DiRita V.J."/>
        </authorList>
    </citation>
    <scope>NUCLEOTIDE SEQUENCE</scope>
    <source>
        <strain evidence="2">MTVDSCj16</strain>
        <plasmid evidence="2">pMTVDSCj16-1</plasmid>
    </source>
</reference>
<keyword evidence="1" id="KW-0614">Plasmid</keyword>
<sequence>MSDKELEIFELCERLVDLLGDKEAVADLQTLLERHPEMFQNKEQVANLIKKVIHDPEIIINNPTPKSEKDYIAGKKLNEKKMGEVGIRKDENISKIFHANEKRIKNLELMAKKDVVVDGRNAHTSYTQAQSLDGRLVQKNISSATNKIIPQQNKSTNDFKAKLEEFSTKKTNAVKSINKEFKR</sequence>